<feature type="region of interest" description="Disordered" evidence="1">
    <location>
        <begin position="393"/>
        <end position="416"/>
    </location>
</feature>
<feature type="non-terminal residue" evidence="3">
    <location>
        <position position="434"/>
    </location>
</feature>
<dbReference type="InterPro" id="IPR036691">
    <property type="entry name" value="Endo/exonu/phosph_ase_sf"/>
</dbReference>
<feature type="non-terminal residue" evidence="3">
    <location>
        <position position="1"/>
    </location>
</feature>
<feature type="compositionally biased region" description="Basic and acidic residues" evidence="1">
    <location>
        <begin position="404"/>
        <end position="416"/>
    </location>
</feature>
<dbReference type="PANTHER" id="PTHR33273">
    <property type="entry name" value="DOMAIN-CONTAINING PROTEIN, PUTATIVE-RELATED"/>
    <property type="match status" value="1"/>
</dbReference>
<organism evidence="3 4">
    <name type="scientific">Operophtera brumata</name>
    <name type="common">Winter moth</name>
    <name type="synonym">Phalaena brumata</name>
    <dbReference type="NCBI Taxonomy" id="104452"/>
    <lineage>
        <taxon>Eukaryota</taxon>
        <taxon>Metazoa</taxon>
        <taxon>Ecdysozoa</taxon>
        <taxon>Arthropoda</taxon>
        <taxon>Hexapoda</taxon>
        <taxon>Insecta</taxon>
        <taxon>Pterygota</taxon>
        <taxon>Neoptera</taxon>
        <taxon>Endopterygota</taxon>
        <taxon>Lepidoptera</taxon>
        <taxon>Glossata</taxon>
        <taxon>Ditrysia</taxon>
        <taxon>Geometroidea</taxon>
        <taxon>Geometridae</taxon>
        <taxon>Larentiinae</taxon>
        <taxon>Operophtera</taxon>
    </lineage>
</organism>
<dbReference type="PANTHER" id="PTHR33273:SF4">
    <property type="entry name" value="ENDONUCLEASE_EXONUCLEASE_PHOSPHATASE DOMAIN-CONTAINING PROTEIN"/>
    <property type="match status" value="1"/>
</dbReference>
<keyword evidence="4" id="KW-1185">Reference proteome</keyword>
<sequence>IPGFTCLRDDRADGHAGSALLIKCSLTFSSIPLPSLPPDINAVGIRFLGMSFISLYIPHPNSSLISDILLLFSSIPSPMIIMGDFNGHNTVWGHSHSDLFGLSLLEIIDEANLCILNDGSPTRRVLPTQNPKSAVDLSLCSSSLFSDILWKILPQSYGSDHFPIVISLHVNLPNSVTPFSNPSPSLKYRLSGADWSSYSASLDLKMDSFSLSSDSFTSYNNFIDIIISSADLHVPLKKPTRGFKVSTPWWDAECTTAVAERKAAEKAYCQNMTTHNFINYKKAAAKYRKLTCKKKKQGWTDFCENLSPRTRPSLVWKQIRRFRNSVNIENITSNDPVSWIEAFSDKLAPASVPSDSSFPAPRSFLPSTSDLDTPFEFDELLLALDGLTDSSPGIDVIRTQTGRQAEKRGASDTERIDSLTVSWQRASKAGNISA</sequence>
<protein>
    <submittedName>
        <fullName evidence="3">Putative pol-like protein</fullName>
    </submittedName>
</protein>
<evidence type="ECO:0000313" key="4">
    <source>
        <dbReference type="Proteomes" id="UP000037510"/>
    </source>
</evidence>
<reference evidence="3 4" key="1">
    <citation type="journal article" date="2015" name="Genome Biol. Evol.">
        <title>The genome of winter moth (Operophtera brumata) provides a genomic perspective on sexual dimorphism and phenology.</title>
        <authorList>
            <person name="Derks M.F."/>
            <person name="Smit S."/>
            <person name="Salis L."/>
            <person name="Schijlen E."/>
            <person name="Bossers A."/>
            <person name="Mateman C."/>
            <person name="Pijl A.S."/>
            <person name="de Ridder D."/>
            <person name="Groenen M.A."/>
            <person name="Visser M.E."/>
            <person name="Megens H.J."/>
        </authorList>
    </citation>
    <scope>NUCLEOTIDE SEQUENCE [LARGE SCALE GENOMIC DNA]</scope>
    <source>
        <strain evidence="3">WM2013NL</strain>
        <tissue evidence="3">Head and thorax</tissue>
    </source>
</reference>
<dbReference type="Proteomes" id="UP000037510">
    <property type="component" value="Unassembled WGS sequence"/>
</dbReference>
<evidence type="ECO:0000259" key="2">
    <source>
        <dbReference type="Pfam" id="PF14529"/>
    </source>
</evidence>
<proteinExistence type="predicted"/>
<dbReference type="AlphaFoldDB" id="A0A0L7KPA2"/>
<evidence type="ECO:0000313" key="3">
    <source>
        <dbReference type="EMBL" id="KOB65133.1"/>
    </source>
</evidence>
<dbReference type="Pfam" id="PF14529">
    <property type="entry name" value="Exo_endo_phos_2"/>
    <property type="match status" value="1"/>
</dbReference>
<dbReference type="GO" id="GO:0003824">
    <property type="term" value="F:catalytic activity"/>
    <property type="evidence" value="ECO:0007669"/>
    <property type="project" value="InterPro"/>
</dbReference>
<dbReference type="SUPFAM" id="SSF56219">
    <property type="entry name" value="DNase I-like"/>
    <property type="match status" value="1"/>
</dbReference>
<accession>A0A0L7KPA2</accession>
<name>A0A0L7KPA2_OPEBR</name>
<feature type="domain" description="Endonuclease/exonuclease/phosphatase" evidence="2">
    <location>
        <begin position="51"/>
        <end position="165"/>
    </location>
</feature>
<evidence type="ECO:0000256" key="1">
    <source>
        <dbReference type="SAM" id="MobiDB-lite"/>
    </source>
</evidence>
<dbReference type="EMBL" id="JTDY01007529">
    <property type="protein sequence ID" value="KOB65133.1"/>
    <property type="molecule type" value="Genomic_DNA"/>
</dbReference>
<comment type="caution">
    <text evidence="3">The sequence shown here is derived from an EMBL/GenBank/DDBJ whole genome shotgun (WGS) entry which is preliminary data.</text>
</comment>
<dbReference type="STRING" id="104452.A0A0L7KPA2"/>
<gene>
    <name evidence="3" type="ORF">OBRU01_23080</name>
</gene>
<dbReference type="InterPro" id="IPR005135">
    <property type="entry name" value="Endo/exonuclease/phosphatase"/>
</dbReference>
<dbReference type="Gene3D" id="3.60.10.10">
    <property type="entry name" value="Endonuclease/exonuclease/phosphatase"/>
    <property type="match status" value="1"/>
</dbReference>